<dbReference type="InterPro" id="IPR025287">
    <property type="entry name" value="WAK_GUB"/>
</dbReference>
<dbReference type="InterPro" id="IPR045874">
    <property type="entry name" value="LRK10/LRL21-25-like"/>
</dbReference>
<dbReference type="Pfam" id="PF13947">
    <property type="entry name" value="GUB_WAK_bind"/>
    <property type="match status" value="1"/>
</dbReference>
<dbReference type="Gene3D" id="3.30.200.20">
    <property type="entry name" value="Phosphorylase Kinase, domain 1"/>
    <property type="match status" value="1"/>
</dbReference>
<dbReference type="GO" id="GO:0005524">
    <property type="term" value="F:ATP binding"/>
    <property type="evidence" value="ECO:0007669"/>
    <property type="project" value="InterPro"/>
</dbReference>
<evidence type="ECO:0000256" key="5">
    <source>
        <dbReference type="ARBA" id="ARBA00022989"/>
    </source>
</evidence>
<keyword evidence="2" id="KW-0723">Serine/threonine-protein kinase</keyword>
<evidence type="ECO:0000256" key="3">
    <source>
        <dbReference type="ARBA" id="ARBA00022692"/>
    </source>
</evidence>
<dbReference type="EMBL" id="BJWL01000002">
    <property type="protein sequence ID" value="GFY81843.1"/>
    <property type="molecule type" value="Genomic_DNA"/>
</dbReference>
<gene>
    <name evidence="10" type="ORF">Acr_02g0000830</name>
</gene>
<dbReference type="SMART" id="SM00220">
    <property type="entry name" value="S_TKc"/>
    <property type="match status" value="1"/>
</dbReference>
<dbReference type="AlphaFoldDB" id="A0A7J0E5S2"/>
<keyword evidence="10" id="KW-0418">Kinase</keyword>
<proteinExistence type="predicted"/>
<evidence type="ECO:0000256" key="8">
    <source>
        <dbReference type="SAM" id="MobiDB-lite"/>
    </source>
</evidence>
<name>A0A7J0E5S2_9ERIC</name>
<evidence type="ECO:0000256" key="6">
    <source>
        <dbReference type="ARBA" id="ARBA00023136"/>
    </source>
</evidence>
<dbReference type="Proteomes" id="UP000585474">
    <property type="component" value="Unassembled WGS sequence"/>
</dbReference>
<evidence type="ECO:0000256" key="1">
    <source>
        <dbReference type="ARBA" id="ARBA00004479"/>
    </source>
</evidence>
<feature type="compositionally biased region" description="Polar residues" evidence="8">
    <location>
        <begin position="72"/>
        <end position="94"/>
    </location>
</feature>
<keyword evidence="5" id="KW-1133">Transmembrane helix</keyword>
<dbReference type="SUPFAM" id="SSF56112">
    <property type="entry name" value="Protein kinase-like (PK-like)"/>
    <property type="match status" value="1"/>
</dbReference>
<sequence>MGLVRTETMDLDPPKSEVQNKGQEQEGVCNVTTSKDKPSENKTKPQTKQNHKDGNLPHHLLPPPGPSGQGLEQTKMTSASQEGAENMARQSNSHQPEHCGYHPGFDLSCAGGKHPVLELPFSVKVSVNEIDYESQTIRDKIGKGSFGTVYKGKLSNDVHVSVKILNNVKGNGDEFTNEVGTMGRIDHINVKKFISSDQERLSLGWEKLQDIAIGIAKGIEYLHLGCDQQNLHFDIKPHNIFVRPQVYTKDFRFWSSKLCSEEQSAVLMTAARGTVGYIAPEVFSRNFGEVSYKWDVYSFRMLLLGNQIEKDGDKKIVRKLTIVGLWCVQWYPVDRPSMKVVVQILEGDGDTFTVPPSPCVSTTATIFPITSQLQFLRSFLPIYGKSSPLNRRLYLIIHFPTNYLHLHPNTLEKMFGK</sequence>
<dbReference type="Pfam" id="PF00069">
    <property type="entry name" value="Pkinase"/>
    <property type="match status" value="1"/>
</dbReference>
<evidence type="ECO:0000256" key="2">
    <source>
        <dbReference type="ARBA" id="ARBA00022527"/>
    </source>
</evidence>
<dbReference type="Gene3D" id="1.10.510.10">
    <property type="entry name" value="Transferase(Phosphotransferase) domain 1"/>
    <property type="match status" value="1"/>
</dbReference>
<keyword evidence="11" id="KW-1185">Reference proteome</keyword>
<evidence type="ECO:0000313" key="10">
    <source>
        <dbReference type="EMBL" id="GFY81843.1"/>
    </source>
</evidence>
<dbReference type="GO" id="GO:0030247">
    <property type="term" value="F:polysaccharide binding"/>
    <property type="evidence" value="ECO:0007669"/>
    <property type="project" value="InterPro"/>
</dbReference>
<feature type="domain" description="Protein kinase" evidence="9">
    <location>
        <begin position="135"/>
        <end position="417"/>
    </location>
</feature>
<dbReference type="PANTHER" id="PTHR27009">
    <property type="entry name" value="RUST RESISTANCE KINASE LR10-RELATED"/>
    <property type="match status" value="1"/>
</dbReference>
<evidence type="ECO:0000256" key="7">
    <source>
        <dbReference type="ARBA" id="ARBA00023180"/>
    </source>
</evidence>
<keyword evidence="4" id="KW-0732">Signal</keyword>
<dbReference type="InterPro" id="IPR011009">
    <property type="entry name" value="Kinase-like_dom_sf"/>
</dbReference>
<dbReference type="OrthoDB" id="547665at2759"/>
<protein>
    <submittedName>
        <fullName evidence="10">Protein kinase superfamily protein</fullName>
    </submittedName>
</protein>
<organism evidence="10 11">
    <name type="scientific">Actinidia rufa</name>
    <dbReference type="NCBI Taxonomy" id="165716"/>
    <lineage>
        <taxon>Eukaryota</taxon>
        <taxon>Viridiplantae</taxon>
        <taxon>Streptophyta</taxon>
        <taxon>Embryophyta</taxon>
        <taxon>Tracheophyta</taxon>
        <taxon>Spermatophyta</taxon>
        <taxon>Magnoliopsida</taxon>
        <taxon>eudicotyledons</taxon>
        <taxon>Gunneridae</taxon>
        <taxon>Pentapetalae</taxon>
        <taxon>asterids</taxon>
        <taxon>Ericales</taxon>
        <taxon>Actinidiaceae</taxon>
        <taxon>Actinidia</taxon>
    </lineage>
</organism>
<dbReference type="PROSITE" id="PS50011">
    <property type="entry name" value="PROTEIN_KINASE_DOM"/>
    <property type="match status" value="1"/>
</dbReference>
<feature type="region of interest" description="Disordered" evidence="8">
    <location>
        <begin position="1"/>
        <end position="99"/>
    </location>
</feature>
<keyword evidence="6" id="KW-0472">Membrane</keyword>
<dbReference type="InterPro" id="IPR000719">
    <property type="entry name" value="Prot_kinase_dom"/>
</dbReference>
<keyword evidence="7" id="KW-0325">Glycoprotein</keyword>
<accession>A0A7J0E5S2</accession>
<comment type="caution">
    <text evidence="10">The sequence shown here is derived from an EMBL/GenBank/DDBJ whole genome shotgun (WGS) entry which is preliminary data.</text>
</comment>
<evidence type="ECO:0000313" key="11">
    <source>
        <dbReference type="Proteomes" id="UP000585474"/>
    </source>
</evidence>
<evidence type="ECO:0000256" key="4">
    <source>
        <dbReference type="ARBA" id="ARBA00022729"/>
    </source>
</evidence>
<feature type="compositionally biased region" description="Basic and acidic residues" evidence="8">
    <location>
        <begin position="34"/>
        <end position="43"/>
    </location>
</feature>
<keyword evidence="10" id="KW-0808">Transferase</keyword>
<reference evidence="10 11" key="1">
    <citation type="submission" date="2019-07" db="EMBL/GenBank/DDBJ databases">
        <title>De Novo Assembly of kiwifruit Actinidia rufa.</title>
        <authorList>
            <person name="Sugita-Konishi S."/>
            <person name="Sato K."/>
            <person name="Mori E."/>
            <person name="Abe Y."/>
            <person name="Kisaki G."/>
            <person name="Hamano K."/>
            <person name="Suezawa K."/>
            <person name="Otani M."/>
            <person name="Fukuda T."/>
            <person name="Manabe T."/>
            <person name="Gomi K."/>
            <person name="Tabuchi M."/>
            <person name="Akimitsu K."/>
            <person name="Kataoka I."/>
        </authorList>
    </citation>
    <scope>NUCLEOTIDE SEQUENCE [LARGE SCALE GENOMIC DNA]</scope>
    <source>
        <strain evidence="11">cv. Fuchu</strain>
    </source>
</reference>
<dbReference type="GO" id="GO:0016020">
    <property type="term" value="C:membrane"/>
    <property type="evidence" value="ECO:0007669"/>
    <property type="project" value="UniProtKB-SubCell"/>
</dbReference>
<comment type="subcellular location">
    <subcellularLocation>
        <location evidence="1">Membrane</location>
        <topology evidence="1">Single-pass type I membrane protein</topology>
    </subcellularLocation>
</comment>
<evidence type="ECO:0000259" key="9">
    <source>
        <dbReference type="PROSITE" id="PS50011"/>
    </source>
</evidence>
<dbReference type="GO" id="GO:0004674">
    <property type="term" value="F:protein serine/threonine kinase activity"/>
    <property type="evidence" value="ECO:0007669"/>
    <property type="project" value="UniProtKB-KW"/>
</dbReference>
<keyword evidence="3" id="KW-0812">Transmembrane</keyword>